<evidence type="ECO:0000313" key="2">
    <source>
        <dbReference type="EMBL" id="ERN11336.1"/>
    </source>
</evidence>
<dbReference type="eggNOG" id="ENOG502RXVY">
    <property type="taxonomic scope" value="Eukaryota"/>
</dbReference>
<organism evidence="2 3">
    <name type="scientific">Amborella trichopoda</name>
    <dbReference type="NCBI Taxonomy" id="13333"/>
    <lineage>
        <taxon>Eukaryota</taxon>
        <taxon>Viridiplantae</taxon>
        <taxon>Streptophyta</taxon>
        <taxon>Embryophyta</taxon>
        <taxon>Tracheophyta</taxon>
        <taxon>Spermatophyta</taxon>
        <taxon>Magnoliopsida</taxon>
        <taxon>Amborellales</taxon>
        <taxon>Amborellaceae</taxon>
        <taxon>Amborella</taxon>
    </lineage>
</organism>
<evidence type="ECO:0000313" key="3">
    <source>
        <dbReference type="Proteomes" id="UP000017836"/>
    </source>
</evidence>
<dbReference type="AlphaFoldDB" id="W1PUF8"/>
<sequence length="168" mass="18869">MALHQRIIVVVEDEEVARTALQWAVHNIFRNGDFITLLHVFQPTTSLLPKNTITPSAKKRSKVSASAKERERLTRLKGFQLALSFKDLCNKIPEAKVDIIVTEGEEGPTIASLAKEIGASALILGLHDGSFLYRARWGDEQLNCRVLAIKQQHRHLPEKGFSHVQVVR</sequence>
<dbReference type="Gene3D" id="3.40.50.620">
    <property type="entry name" value="HUPs"/>
    <property type="match status" value="1"/>
</dbReference>
<dbReference type="InterPro" id="IPR006016">
    <property type="entry name" value="UspA"/>
</dbReference>
<proteinExistence type="predicted"/>
<name>W1PUF8_AMBTC</name>
<reference evidence="3" key="1">
    <citation type="journal article" date="2013" name="Science">
        <title>The Amborella genome and the evolution of flowering plants.</title>
        <authorList>
            <consortium name="Amborella Genome Project"/>
        </authorList>
    </citation>
    <scope>NUCLEOTIDE SEQUENCE [LARGE SCALE GENOMIC DNA]</scope>
</reference>
<dbReference type="Gramene" id="ERN11336">
    <property type="protein sequence ID" value="ERN11336"/>
    <property type="gene ID" value="AMTR_s00024p00250730"/>
</dbReference>
<dbReference type="PANTHER" id="PTHR47848">
    <property type="entry name" value="ADENINE NUCLEOTIDE ALPHA HYDROLASES-LIKE SUPERFAMILY PROTEIN"/>
    <property type="match status" value="1"/>
</dbReference>
<dbReference type="Proteomes" id="UP000017836">
    <property type="component" value="Unassembled WGS sequence"/>
</dbReference>
<evidence type="ECO:0000259" key="1">
    <source>
        <dbReference type="Pfam" id="PF00582"/>
    </source>
</evidence>
<keyword evidence="3" id="KW-1185">Reference proteome</keyword>
<gene>
    <name evidence="2" type="ORF">AMTR_s00024p00250730</name>
</gene>
<dbReference type="OMA" id="GRMTSHT"/>
<feature type="domain" description="UspA" evidence="1">
    <location>
        <begin position="5"/>
        <end position="138"/>
    </location>
</feature>
<dbReference type="Pfam" id="PF00582">
    <property type="entry name" value="Usp"/>
    <property type="match status" value="1"/>
</dbReference>
<accession>W1PUF8</accession>
<dbReference type="HOGENOM" id="CLU_076222_3_0_1"/>
<dbReference type="SUPFAM" id="SSF52402">
    <property type="entry name" value="Adenine nucleotide alpha hydrolases-like"/>
    <property type="match status" value="1"/>
</dbReference>
<dbReference type="EMBL" id="KI392710">
    <property type="protein sequence ID" value="ERN11336.1"/>
    <property type="molecule type" value="Genomic_DNA"/>
</dbReference>
<dbReference type="InterPro" id="IPR014729">
    <property type="entry name" value="Rossmann-like_a/b/a_fold"/>
</dbReference>
<dbReference type="PANTHER" id="PTHR47848:SF1">
    <property type="entry name" value="ADENINE NUCLEOTIDE ALPHA HYDROLASES-LIKE SUPERFAMILY PROTEIN"/>
    <property type="match status" value="1"/>
</dbReference>
<protein>
    <recommendedName>
        <fullName evidence="1">UspA domain-containing protein</fullName>
    </recommendedName>
</protein>